<name>A0A8J7GL73_9ACTN</name>
<evidence type="ECO:0000256" key="1">
    <source>
        <dbReference type="SAM" id="MobiDB-lite"/>
    </source>
</evidence>
<feature type="chain" id="PRO_5039401017" evidence="2">
    <location>
        <begin position="28"/>
        <end position="164"/>
    </location>
</feature>
<dbReference type="PROSITE" id="PS51318">
    <property type="entry name" value="TAT"/>
    <property type="match status" value="1"/>
</dbReference>
<dbReference type="AlphaFoldDB" id="A0A8J7GL73"/>
<feature type="signal peptide" evidence="2">
    <location>
        <begin position="1"/>
        <end position="27"/>
    </location>
</feature>
<feature type="compositionally biased region" description="Polar residues" evidence="1">
    <location>
        <begin position="33"/>
        <end position="42"/>
    </location>
</feature>
<organism evidence="3 4">
    <name type="scientific">Longispora fulva</name>
    <dbReference type="NCBI Taxonomy" id="619741"/>
    <lineage>
        <taxon>Bacteria</taxon>
        <taxon>Bacillati</taxon>
        <taxon>Actinomycetota</taxon>
        <taxon>Actinomycetes</taxon>
        <taxon>Micromonosporales</taxon>
        <taxon>Micromonosporaceae</taxon>
        <taxon>Longispora</taxon>
    </lineage>
</organism>
<dbReference type="RefSeq" id="WP_197002194.1">
    <property type="nucleotide sequence ID" value="NZ_BONS01000004.1"/>
</dbReference>
<dbReference type="PROSITE" id="PS51257">
    <property type="entry name" value="PROKAR_LIPOPROTEIN"/>
    <property type="match status" value="1"/>
</dbReference>
<reference evidence="3" key="1">
    <citation type="submission" date="2020-11" db="EMBL/GenBank/DDBJ databases">
        <title>Sequencing the genomes of 1000 actinobacteria strains.</title>
        <authorList>
            <person name="Klenk H.-P."/>
        </authorList>
    </citation>
    <scope>NUCLEOTIDE SEQUENCE</scope>
    <source>
        <strain evidence="3">DSM 45356</strain>
    </source>
</reference>
<gene>
    <name evidence="3" type="ORF">IW245_001223</name>
</gene>
<dbReference type="InterPro" id="IPR006311">
    <property type="entry name" value="TAT_signal"/>
</dbReference>
<dbReference type="Proteomes" id="UP000622552">
    <property type="component" value="Unassembled WGS sequence"/>
</dbReference>
<evidence type="ECO:0000313" key="4">
    <source>
        <dbReference type="Proteomes" id="UP000622552"/>
    </source>
</evidence>
<keyword evidence="4" id="KW-1185">Reference proteome</keyword>
<accession>A0A8J7GL73</accession>
<comment type="caution">
    <text evidence="3">The sequence shown here is derived from an EMBL/GenBank/DDBJ whole genome shotgun (WGS) entry which is preliminary data.</text>
</comment>
<dbReference type="EMBL" id="JADOUF010000001">
    <property type="protein sequence ID" value="MBG6135029.1"/>
    <property type="molecule type" value="Genomic_DNA"/>
</dbReference>
<sequence>MSTGTRRRMLAATTGLLALGWSLTACELPVQSPAPSDGQSGSAAPEATSKGAASTAGPSARPTAGVTAVPVGDFCKLYEADQEKLRTVALTGNPAVVGVEKAKAKKAFQAIADAAPADIRQDMQVIVTLDIDLIDEKPGAYERSDGKDVEAALSHTAFWYAHNC</sequence>
<proteinExistence type="predicted"/>
<evidence type="ECO:0000256" key="2">
    <source>
        <dbReference type="SAM" id="SignalP"/>
    </source>
</evidence>
<keyword evidence="2" id="KW-0732">Signal</keyword>
<feature type="region of interest" description="Disordered" evidence="1">
    <location>
        <begin position="31"/>
        <end position="65"/>
    </location>
</feature>
<evidence type="ECO:0000313" key="3">
    <source>
        <dbReference type="EMBL" id="MBG6135029.1"/>
    </source>
</evidence>
<protein>
    <submittedName>
        <fullName evidence="3">Uncharacterized protein</fullName>
    </submittedName>
</protein>